<dbReference type="AlphaFoldDB" id="A0A3B0MP57"/>
<sequence>MDKSSSYINFNGTQITLVKLEFGCSNYLDFPDENYIQECEKYVNLIKNGSFDYKKVYNIQQGSVCCFGLLVTHLGEYPSPFWFEKYKNLLITSFILREEDDYPSKLNRSDKFISNIFPGHKCLINQGKDPFILHLKFIGMEVNDCSIGKILEFELHAVPDDFECENNIYDTSVPFQAFRVGGNLLVKHSLQIDLFLKYNHFYLKLTNNEHLDIELEDLQFRKLLNTTPVKLPVILSHGKQLNLTIPINDGNFISLLQVVDFDEFDTPAVFIKWNINKWKNENCSLWTKLEYANYQPNNCVGDITINCALNQVYETSITILLEVMSKVRVDLTVKMIKEIEPNKFKNLIPFQDSVELGIVKPNHLKTCILFFYYVTEGLHISPRMEVWDKVSNNVYKIEPKIFNIQTH</sequence>
<dbReference type="EMBL" id="UIVT01000002">
    <property type="protein sequence ID" value="SVP91903.1"/>
    <property type="molecule type" value="Genomic_DNA"/>
</dbReference>
<proteinExistence type="predicted"/>
<name>A0A3B0MP57_THEAN</name>
<evidence type="ECO:0000313" key="2">
    <source>
        <dbReference type="EMBL" id="SVP92179.1"/>
    </source>
</evidence>
<accession>A0A3B0MP57</accession>
<dbReference type="VEuPathDB" id="PiroplasmaDB:TA11765"/>
<evidence type="ECO:0000313" key="1">
    <source>
        <dbReference type="EMBL" id="SVP91903.1"/>
    </source>
</evidence>
<gene>
    <name evidence="1" type="ORF">TAT_000199200</name>
    <name evidence="2" type="ORF">TAV_000199500</name>
</gene>
<reference evidence="1" key="1">
    <citation type="submission" date="2018-07" db="EMBL/GenBank/DDBJ databases">
        <authorList>
            <person name="Quirk P.G."/>
            <person name="Krulwich T.A."/>
        </authorList>
    </citation>
    <scope>NUCLEOTIDE SEQUENCE</scope>
    <source>
        <strain evidence="1">Anand</strain>
    </source>
</reference>
<organism evidence="1">
    <name type="scientific">Theileria annulata</name>
    <dbReference type="NCBI Taxonomy" id="5874"/>
    <lineage>
        <taxon>Eukaryota</taxon>
        <taxon>Sar</taxon>
        <taxon>Alveolata</taxon>
        <taxon>Apicomplexa</taxon>
        <taxon>Aconoidasida</taxon>
        <taxon>Piroplasmida</taxon>
        <taxon>Theileriidae</taxon>
        <taxon>Theileria</taxon>
    </lineage>
</organism>
<protein>
    <submittedName>
        <fullName evidence="1">Uncharacterized protein</fullName>
    </submittedName>
</protein>
<dbReference type="EMBL" id="UIVS01000002">
    <property type="protein sequence ID" value="SVP92179.1"/>
    <property type="molecule type" value="Genomic_DNA"/>
</dbReference>